<reference evidence="1" key="1">
    <citation type="submission" date="2023-07" db="EMBL/GenBank/DDBJ databases">
        <title>Sorghum-associated microbial communities from plants grown in Nebraska, USA.</title>
        <authorList>
            <person name="Schachtman D."/>
        </authorList>
    </citation>
    <scope>NUCLEOTIDE SEQUENCE</scope>
    <source>
        <strain evidence="1">DS1061</strain>
    </source>
</reference>
<gene>
    <name evidence="1" type="ORF">J2793_007169</name>
</gene>
<name>A0AB73INY9_9BURK</name>
<protein>
    <submittedName>
        <fullName evidence="1">Glycine cleavage system aminomethyltransferase T</fullName>
    </submittedName>
</protein>
<dbReference type="AlphaFoldDB" id="A0AB73INY9"/>
<comment type="caution">
    <text evidence="1">The sequence shown here is derived from an EMBL/GenBank/DDBJ whole genome shotgun (WGS) entry which is preliminary data.</text>
</comment>
<dbReference type="Proteomes" id="UP001229486">
    <property type="component" value="Unassembled WGS sequence"/>
</dbReference>
<sequence>MSDHRRSDSFVVCAPDGMLYWPSVSMNEARRTISKRSSYAGEPGWEVLPAWLALDHEKSNLREVH</sequence>
<proteinExistence type="predicted"/>
<evidence type="ECO:0000313" key="2">
    <source>
        <dbReference type="Proteomes" id="UP001229486"/>
    </source>
</evidence>
<evidence type="ECO:0000313" key="1">
    <source>
        <dbReference type="EMBL" id="MDP9651694.1"/>
    </source>
</evidence>
<dbReference type="EMBL" id="JAURTK010000027">
    <property type="protein sequence ID" value="MDP9651694.1"/>
    <property type="molecule type" value="Genomic_DNA"/>
</dbReference>
<accession>A0AB73INY9</accession>
<organism evidence="1 2">
    <name type="scientific">Paraburkholderia caledonica</name>
    <dbReference type="NCBI Taxonomy" id="134536"/>
    <lineage>
        <taxon>Bacteria</taxon>
        <taxon>Pseudomonadati</taxon>
        <taxon>Pseudomonadota</taxon>
        <taxon>Betaproteobacteria</taxon>
        <taxon>Burkholderiales</taxon>
        <taxon>Burkholderiaceae</taxon>
        <taxon>Paraburkholderia</taxon>
    </lineage>
</organism>